<feature type="signal peptide" evidence="9">
    <location>
        <begin position="1"/>
        <end position="25"/>
    </location>
</feature>
<evidence type="ECO:0000256" key="5">
    <source>
        <dbReference type="ARBA" id="ARBA00022692"/>
    </source>
</evidence>
<dbReference type="GO" id="GO:0015562">
    <property type="term" value="F:efflux transmembrane transporter activity"/>
    <property type="evidence" value="ECO:0007669"/>
    <property type="project" value="InterPro"/>
</dbReference>
<protein>
    <submittedName>
        <fullName evidence="10">Outer membrane efflux protein</fullName>
    </submittedName>
</protein>
<dbReference type="PANTHER" id="PTHR30026:SF23">
    <property type="entry name" value="TO APRF-PUTATIVE OUTER MEMBRANE EFFLUX PROTEIN OR SECRETED ALKALINE PHOSPHATASE-RELATED"/>
    <property type="match status" value="1"/>
</dbReference>
<dbReference type="EMBL" id="CP036261">
    <property type="protein sequence ID" value="QDS86190.1"/>
    <property type="molecule type" value="Genomic_DNA"/>
</dbReference>
<evidence type="ECO:0000313" key="11">
    <source>
        <dbReference type="Proteomes" id="UP000319557"/>
    </source>
</evidence>
<evidence type="ECO:0000256" key="8">
    <source>
        <dbReference type="SAM" id="MobiDB-lite"/>
    </source>
</evidence>
<gene>
    <name evidence="10" type="ORF">EC9_03500</name>
</gene>
<keyword evidence="11" id="KW-1185">Reference proteome</keyword>
<keyword evidence="3" id="KW-0813">Transport</keyword>
<dbReference type="SUPFAM" id="SSF56954">
    <property type="entry name" value="Outer membrane efflux proteins (OEP)"/>
    <property type="match status" value="1"/>
</dbReference>
<dbReference type="PANTHER" id="PTHR30026">
    <property type="entry name" value="OUTER MEMBRANE PROTEIN TOLC"/>
    <property type="match status" value="1"/>
</dbReference>
<dbReference type="InterPro" id="IPR051906">
    <property type="entry name" value="TolC-like"/>
</dbReference>
<dbReference type="Pfam" id="PF02321">
    <property type="entry name" value="OEP"/>
    <property type="match status" value="1"/>
</dbReference>
<evidence type="ECO:0000256" key="6">
    <source>
        <dbReference type="ARBA" id="ARBA00023136"/>
    </source>
</evidence>
<feature type="compositionally biased region" description="Polar residues" evidence="8">
    <location>
        <begin position="700"/>
        <end position="711"/>
    </location>
</feature>
<feature type="region of interest" description="Disordered" evidence="8">
    <location>
        <begin position="636"/>
        <end position="666"/>
    </location>
</feature>
<evidence type="ECO:0000313" key="10">
    <source>
        <dbReference type="EMBL" id="QDS86190.1"/>
    </source>
</evidence>
<proteinExistence type="inferred from homology"/>
<dbReference type="InterPro" id="IPR003423">
    <property type="entry name" value="OMP_efflux"/>
</dbReference>
<feature type="compositionally biased region" description="Low complexity" evidence="8">
    <location>
        <begin position="643"/>
        <end position="660"/>
    </location>
</feature>
<sequence precursor="true">MARLKTRTQKLLAAALMAASGCALPGCIANWKLPPGPHDTTKSYYDSVATRIEYPDVKTLSNAAGAAANATAQPLALEDPSQLPSWELTLEQAIQMAIGQGPVLRSLGASVVTAPNATSTIYDPALVEANPLGGVEAALSDFDAQFAGQLFWQKNDQPQNVDPTGAVAFFRPLAFQQTLANYNTELSKTTATGATFAARHNVIYDRPNSPGRFFSSDFAGFFEGEYRQPLMQGRGTEFNRIAGPNSQIGQYNGVLIARVNNDISLTDFEAAVIQTANDVEQAYWDLYFAYRNLEAQLRGREAALQTFQYQELRLNVGAGRSDEEAQARSQYYQFQVQVENGLAGEVGLYTLEQKLRYMLGLPAADGRLIKPSTDPHDARVVFDWNTILNEGLERRVEIRRQKWNIKKRELELTAAKLNKKPRLDFLGQYRWRGLGDHLIGDDDSYLDSMYGEIAGGDFQEWQAGLELAFPVGLRRAAVAISHAQLNLSRERALMNETELRVSHDLADASREVQRQYQLLKTNYNRWIADRRQLEVLRERYRRGADNINFLLQAQRQVVSSESDYYATLVAYNLAMRDLHRQKGTLLSYNHVHLSEGGWHSPAYREACEQGRFFRPCPHPDSVEAPCPVSRGPFDPSAPGVSSMPVTEAAPAMAPEAPTPVISTPAEMPTLDSPANGQASTAPIPAMLPQAIHSPTRLPNPGSQNMIQQVSY</sequence>
<keyword evidence="5" id="KW-0812">Transmembrane</keyword>
<comment type="similarity">
    <text evidence="2">Belongs to the outer membrane factor (OMF) (TC 1.B.17) family.</text>
</comment>
<name>A0A517LU94_9BACT</name>
<organism evidence="10 11">
    <name type="scientific">Rosistilla ulvae</name>
    <dbReference type="NCBI Taxonomy" id="1930277"/>
    <lineage>
        <taxon>Bacteria</taxon>
        <taxon>Pseudomonadati</taxon>
        <taxon>Planctomycetota</taxon>
        <taxon>Planctomycetia</taxon>
        <taxon>Pirellulales</taxon>
        <taxon>Pirellulaceae</taxon>
        <taxon>Rosistilla</taxon>
    </lineage>
</organism>
<keyword evidence="7" id="KW-0998">Cell outer membrane</keyword>
<dbReference type="OrthoDB" id="229865at2"/>
<evidence type="ECO:0000256" key="1">
    <source>
        <dbReference type="ARBA" id="ARBA00004442"/>
    </source>
</evidence>
<dbReference type="PROSITE" id="PS51257">
    <property type="entry name" value="PROKAR_LIPOPROTEIN"/>
    <property type="match status" value="1"/>
</dbReference>
<accession>A0A517LU94</accession>
<reference evidence="10 11" key="1">
    <citation type="submission" date="2019-02" db="EMBL/GenBank/DDBJ databases">
        <title>Deep-cultivation of Planctomycetes and their phenomic and genomic characterization uncovers novel biology.</title>
        <authorList>
            <person name="Wiegand S."/>
            <person name="Jogler M."/>
            <person name="Boedeker C."/>
            <person name="Pinto D."/>
            <person name="Vollmers J."/>
            <person name="Rivas-Marin E."/>
            <person name="Kohn T."/>
            <person name="Peeters S.H."/>
            <person name="Heuer A."/>
            <person name="Rast P."/>
            <person name="Oberbeckmann S."/>
            <person name="Bunk B."/>
            <person name="Jeske O."/>
            <person name="Meyerdierks A."/>
            <person name="Storesund J.E."/>
            <person name="Kallscheuer N."/>
            <person name="Luecker S."/>
            <person name="Lage O.M."/>
            <person name="Pohl T."/>
            <person name="Merkel B.J."/>
            <person name="Hornburger P."/>
            <person name="Mueller R.-W."/>
            <person name="Bruemmer F."/>
            <person name="Labrenz M."/>
            <person name="Spormann A.M."/>
            <person name="Op den Camp H."/>
            <person name="Overmann J."/>
            <person name="Amann R."/>
            <person name="Jetten M.S.M."/>
            <person name="Mascher T."/>
            <person name="Medema M.H."/>
            <person name="Devos D.P."/>
            <person name="Kaster A.-K."/>
            <person name="Ovreas L."/>
            <person name="Rohde M."/>
            <person name="Galperin M.Y."/>
            <person name="Jogler C."/>
        </authorList>
    </citation>
    <scope>NUCLEOTIDE SEQUENCE [LARGE SCALE GENOMIC DNA]</scope>
    <source>
        <strain evidence="10 11">EC9</strain>
    </source>
</reference>
<evidence type="ECO:0000256" key="9">
    <source>
        <dbReference type="SAM" id="SignalP"/>
    </source>
</evidence>
<keyword evidence="9" id="KW-0732">Signal</keyword>
<keyword evidence="6" id="KW-0472">Membrane</keyword>
<feature type="chain" id="PRO_5022080581" evidence="9">
    <location>
        <begin position="26"/>
        <end position="711"/>
    </location>
</feature>
<evidence type="ECO:0000256" key="3">
    <source>
        <dbReference type="ARBA" id="ARBA00022448"/>
    </source>
</evidence>
<comment type="subcellular location">
    <subcellularLocation>
        <location evidence="1">Cell outer membrane</location>
    </subcellularLocation>
</comment>
<evidence type="ECO:0000256" key="7">
    <source>
        <dbReference type="ARBA" id="ARBA00023237"/>
    </source>
</evidence>
<feature type="region of interest" description="Disordered" evidence="8">
    <location>
        <begin position="690"/>
        <end position="711"/>
    </location>
</feature>
<keyword evidence="4" id="KW-1134">Transmembrane beta strand</keyword>
<dbReference type="Gene3D" id="1.20.1600.10">
    <property type="entry name" value="Outer membrane efflux proteins (OEP)"/>
    <property type="match status" value="1"/>
</dbReference>
<dbReference type="RefSeq" id="WP_145341805.1">
    <property type="nucleotide sequence ID" value="NZ_CP036261.1"/>
</dbReference>
<evidence type="ECO:0000256" key="4">
    <source>
        <dbReference type="ARBA" id="ARBA00022452"/>
    </source>
</evidence>
<dbReference type="GO" id="GO:1990281">
    <property type="term" value="C:efflux pump complex"/>
    <property type="evidence" value="ECO:0007669"/>
    <property type="project" value="TreeGrafter"/>
</dbReference>
<dbReference type="GO" id="GO:0015288">
    <property type="term" value="F:porin activity"/>
    <property type="evidence" value="ECO:0007669"/>
    <property type="project" value="TreeGrafter"/>
</dbReference>
<dbReference type="AlphaFoldDB" id="A0A517LU94"/>
<dbReference type="GO" id="GO:0009279">
    <property type="term" value="C:cell outer membrane"/>
    <property type="evidence" value="ECO:0007669"/>
    <property type="project" value="UniProtKB-SubCell"/>
</dbReference>
<dbReference type="KEGG" id="ruv:EC9_03500"/>
<dbReference type="Proteomes" id="UP000319557">
    <property type="component" value="Chromosome"/>
</dbReference>
<evidence type="ECO:0000256" key="2">
    <source>
        <dbReference type="ARBA" id="ARBA00007613"/>
    </source>
</evidence>